<accession>A0AAD1JXF9</accession>
<proteinExistence type="predicted"/>
<dbReference type="EMBL" id="AP024222">
    <property type="protein sequence ID" value="BCO05445.1"/>
    <property type="molecule type" value="Genomic_DNA"/>
</dbReference>
<gene>
    <name evidence="1" type="primary">pi110_2</name>
    <name evidence="1" type="ORF">LLC_06850</name>
</gene>
<dbReference type="InterPro" id="IPR006848">
    <property type="entry name" value="Transcrpt_reg_put_lact_phage"/>
</dbReference>
<dbReference type="Pfam" id="PF04761">
    <property type="entry name" value="Phage_Treg"/>
    <property type="match status" value="1"/>
</dbReference>
<dbReference type="AlphaFoldDB" id="A0AAD1JXF9"/>
<protein>
    <submittedName>
        <fullName evidence="1">Uncharacterized protein</fullName>
    </submittedName>
</protein>
<dbReference type="RefSeq" id="WP_015974065.1">
    <property type="nucleotide sequence ID" value="NZ_AP018499.1"/>
</dbReference>
<organism evidence="1 2">
    <name type="scientific">Lactococcus lactis subsp. cremoris</name>
    <name type="common">Streptococcus cremoris</name>
    <dbReference type="NCBI Taxonomy" id="1359"/>
    <lineage>
        <taxon>Bacteria</taxon>
        <taxon>Bacillati</taxon>
        <taxon>Bacillota</taxon>
        <taxon>Bacilli</taxon>
        <taxon>Lactobacillales</taxon>
        <taxon>Streptococcaceae</taxon>
        <taxon>Lactococcus</taxon>
    </lineage>
</organism>
<evidence type="ECO:0000313" key="2">
    <source>
        <dbReference type="Proteomes" id="UP000595253"/>
    </source>
</evidence>
<dbReference type="Proteomes" id="UP000595253">
    <property type="component" value="Chromosome"/>
</dbReference>
<name>A0AAD1JXF9_LACLC</name>
<sequence length="57" mass="6782">MKNQEKTINHLGQIVYQESVEFYKEKLSVYSKDFLHSLIPQLYEWSNAYKAAVELTK</sequence>
<reference evidence="1 2" key="1">
    <citation type="submission" date="2020-12" db="EMBL/GenBank/DDBJ databases">
        <title>Complete genome sequence of lactococcus lactis subsp. cremoris strain EPSC and strain G3-2.</title>
        <authorList>
            <person name="Kita K."/>
            <person name="Ishikawa S."/>
        </authorList>
    </citation>
    <scope>NUCLEOTIDE SEQUENCE [LARGE SCALE GENOMIC DNA]</scope>
    <source>
        <strain evidence="1 2">EPSC</strain>
    </source>
</reference>
<evidence type="ECO:0000313" key="1">
    <source>
        <dbReference type="EMBL" id="BCO05445.1"/>
    </source>
</evidence>